<feature type="repeat" description="ANK" evidence="6">
    <location>
        <begin position="132"/>
        <end position="164"/>
    </location>
</feature>
<dbReference type="Gene3D" id="1.25.40.20">
    <property type="entry name" value="Ankyrin repeat-containing domain"/>
    <property type="match status" value="3"/>
</dbReference>
<feature type="disulfide bond" evidence="7">
    <location>
        <begin position="54"/>
        <end position="63"/>
    </location>
</feature>
<dbReference type="PROSITE" id="PS00010">
    <property type="entry name" value="ASX_HYDROXYL"/>
    <property type="match status" value="1"/>
</dbReference>
<dbReference type="PROSITE" id="PS01186">
    <property type="entry name" value="EGF_2"/>
    <property type="match status" value="1"/>
</dbReference>
<feature type="repeat" description="ANK" evidence="6">
    <location>
        <begin position="165"/>
        <end position="197"/>
    </location>
</feature>
<feature type="repeat" description="ANK" evidence="6">
    <location>
        <begin position="231"/>
        <end position="263"/>
    </location>
</feature>
<keyword evidence="2" id="KW-0677">Repeat</keyword>
<evidence type="ECO:0000256" key="2">
    <source>
        <dbReference type="ARBA" id="ARBA00022737"/>
    </source>
</evidence>
<feature type="domain" description="EGF-like" evidence="8">
    <location>
        <begin position="27"/>
        <end position="64"/>
    </location>
</feature>
<evidence type="ECO:0000256" key="3">
    <source>
        <dbReference type="ARBA" id="ARBA00023043"/>
    </source>
</evidence>
<feature type="repeat" description="ANK" evidence="6">
    <location>
        <begin position="364"/>
        <end position="396"/>
    </location>
</feature>
<dbReference type="InterPro" id="IPR036770">
    <property type="entry name" value="Ankyrin_rpt-contain_sf"/>
</dbReference>
<name>A0A8W8LK17_MAGGI</name>
<dbReference type="CDD" id="cd00054">
    <property type="entry name" value="EGF_CA"/>
    <property type="match status" value="1"/>
</dbReference>
<keyword evidence="5" id="KW-0325">Glycoprotein</keyword>
<proteinExistence type="predicted"/>
<dbReference type="InterPro" id="IPR002110">
    <property type="entry name" value="Ankyrin_rpt"/>
</dbReference>
<keyword evidence="1" id="KW-0732">Signal</keyword>
<dbReference type="FunFam" id="2.10.25.10:FF:000472">
    <property type="entry name" value="Uncharacterized protein, isoform A"/>
    <property type="match status" value="1"/>
</dbReference>
<keyword evidence="3 6" id="KW-0040">ANK repeat</keyword>
<feature type="domain" description="EGF-like" evidence="8">
    <location>
        <begin position="66"/>
        <end position="101"/>
    </location>
</feature>
<dbReference type="PROSITE" id="PS50026">
    <property type="entry name" value="EGF_3"/>
    <property type="match status" value="2"/>
</dbReference>
<sequence>MEGRALRVEQTTRALVSMVTTRLCGSNIDEYASSTLTCIHGNCTDNVNGYRCLCDAGYAGLHCESNVDECASSPCIHGNCTDDVNSFHSSCDVGFSGLTCSSSVSSSECSFSNCNVVRCSIFNLQLGTACYYGGTALHIAARCGHAALVEHLLLSGADVEKSNLDGKRPLHEAAQASQLECVQILLQFGAQVDSLKRADWTPLMLACTKDSIEDIQQLLKSGANVLLNNKDGWTPFHIACREGHLDIVRLLYDHNNTVMNTANKNGRIPLHTAALHGCHSVVTFLLNVGPYTVDTTDSSGSTPLMDVIKSDHVEVAQTLISTQKGDLCREDNAGLGPLHLAAQGGCLKSVKRWKGADVNVTDTKGRTALHIAADGQHSETCKYLLENGAVIRADNSGLTPGMLARKPDVCSLFQEV</sequence>
<feature type="repeat" description="ANK" evidence="6">
    <location>
        <begin position="265"/>
        <end position="289"/>
    </location>
</feature>
<dbReference type="SMART" id="SM00179">
    <property type="entry name" value="EGF_CA"/>
    <property type="match status" value="2"/>
</dbReference>
<dbReference type="PROSITE" id="PS00022">
    <property type="entry name" value="EGF_1"/>
    <property type="match status" value="1"/>
</dbReference>
<keyword evidence="4 7" id="KW-1015">Disulfide bond</keyword>
<dbReference type="GO" id="GO:0005509">
    <property type="term" value="F:calcium ion binding"/>
    <property type="evidence" value="ECO:0007669"/>
    <property type="project" value="InterPro"/>
</dbReference>
<dbReference type="Pfam" id="PF00023">
    <property type="entry name" value="Ank"/>
    <property type="match status" value="2"/>
</dbReference>
<dbReference type="SUPFAM" id="SSF48403">
    <property type="entry name" value="Ankyrin repeat"/>
    <property type="match status" value="1"/>
</dbReference>
<comment type="caution">
    <text evidence="7">Lacks conserved residue(s) required for the propagation of feature annotation.</text>
</comment>
<dbReference type="Proteomes" id="UP000005408">
    <property type="component" value="Unassembled WGS sequence"/>
</dbReference>
<organism evidence="9 10">
    <name type="scientific">Magallana gigas</name>
    <name type="common">Pacific oyster</name>
    <name type="synonym">Crassostrea gigas</name>
    <dbReference type="NCBI Taxonomy" id="29159"/>
    <lineage>
        <taxon>Eukaryota</taxon>
        <taxon>Metazoa</taxon>
        <taxon>Spiralia</taxon>
        <taxon>Lophotrochozoa</taxon>
        <taxon>Mollusca</taxon>
        <taxon>Bivalvia</taxon>
        <taxon>Autobranchia</taxon>
        <taxon>Pteriomorphia</taxon>
        <taxon>Ostreida</taxon>
        <taxon>Ostreoidea</taxon>
        <taxon>Ostreidae</taxon>
        <taxon>Magallana</taxon>
    </lineage>
</organism>
<evidence type="ECO:0000313" key="10">
    <source>
        <dbReference type="Proteomes" id="UP000005408"/>
    </source>
</evidence>
<dbReference type="PANTHER" id="PTHR24173:SF74">
    <property type="entry name" value="ANKYRIN REPEAT DOMAIN-CONTAINING PROTEIN 16"/>
    <property type="match status" value="1"/>
</dbReference>
<dbReference type="Pfam" id="PF12796">
    <property type="entry name" value="Ank_2"/>
    <property type="match status" value="2"/>
</dbReference>
<reference evidence="9" key="1">
    <citation type="submission" date="2022-08" db="UniProtKB">
        <authorList>
            <consortium name="EnsemblMetazoa"/>
        </authorList>
    </citation>
    <scope>IDENTIFICATION</scope>
    <source>
        <strain evidence="9">05x7-T-G4-1.051#20</strain>
    </source>
</reference>
<feature type="repeat" description="ANK" evidence="6">
    <location>
        <begin position="198"/>
        <end position="230"/>
    </location>
</feature>
<evidence type="ECO:0000256" key="5">
    <source>
        <dbReference type="ARBA" id="ARBA00023180"/>
    </source>
</evidence>
<dbReference type="PROSITE" id="PS50088">
    <property type="entry name" value="ANK_REPEAT"/>
    <property type="match status" value="6"/>
</dbReference>
<evidence type="ECO:0000313" key="9">
    <source>
        <dbReference type="EnsemblMetazoa" id="G28335.1:cds"/>
    </source>
</evidence>
<dbReference type="SMART" id="SM00248">
    <property type="entry name" value="ANK"/>
    <property type="match status" value="8"/>
</dbReference>
<dbReference type="SMART" id="SM00181">
    <property type="entry name" value="EGF"/>
    <property type="match status" value="2"/>
</dbReference>
<accession>A0A8W8LK17</accession>
<keyword evidence="7" id="KW-0245">EGF-like domain</keyword>
<feature type="disulfide bond" evidence="7">
    <location>
        <begin position="70"/>
        <end position="80"/>
    </location>
</feature>
<protein>
    <recommendedName>
        <fullName evidence="8">EGF-like domain-containing protein</fullName>
    </recommendedName>
</protein>
<dbReference type="SUPFAM" id="SSF57196">
    <property type="entry name" value="EGF/Laminin"/>
    <property type="match status" value="2"/>
</dbReference>
<keyword evidence="10" id="KW-1185">Reference proteome</keyword>
<dbReference type="EnsemblMetazoa" id="G28335.1">
    <property type="protein sequence ID" value="G28335.1:cds"/>
    <property type="gene ID" value="G28335"/>
</dbReference>
<evidence type="ECO:0000256" key="4">
    <source>
        <dbReference type="ARBA" id="ARBA00023157"/>
    </source>
</evidence>
<dbReference type="PRINTS" id="PR01415">
    <property type="entry name" value="ANKYRIN"/>
</dbReference>
<dbReference type="PROSITE" id="PS50297">
    <property type="entry name" value="ANK_REP_REGION"/>
    <property type="match status" value="5"/>
</dbReference>
<evidence type="ECO:0000256" key="1">
    <source>
        <dbReference type="ARBA" id="ARBA00022729"/>
    </source>
</evidence>
<dbReference type="PANTHER" id="PTHR24173">
    <property type="entry name" value="ANKYRIN REPEAT CONTAINING"/>
    <property type="match status" value="1"/>
</dbReference>
<feature type="disulfide bond" evidence="7">
    <location>
        <begin position="91"/>
        <end position="100"/>
    </location>
</feature>
<evidence type="ECO:0000256" key="7">
    <source>
        <dbReference type="PROSITE-ProRule" id="PRU00076"/>
    </source>
</evidence>
<evidence type="ECO:0000259" key="8">
    <source>
        <dbReference type="PROSITE" id="PS50026"/>
    </source>
</evidence>
<dbReference type="InterPro" id="IPR001881">
    <property type="entry name" value="EGF-like_Ca-bd_dom"/>
</dbReference>
<dbReference type="AlphaFoldDB" id="A0A8W8LK17"/>
<evidence type="ECO:0000256" key="6">
    <source>
        <dbReference type="PROSITE-ProRule" id="PRU00023"/>
    </source>
</evidence>
<dbReference type="Gene3D" id="2.10.25.10">
    <property type="entry name" value="Laminin"/>
    <property type="match status" value="2"/>
</dbReference>
<dbReference type="InterPro" id="IPR000152">
    <property type="entry name" value="EGF-type_Asp/Asn_hydroxyl_site"/>
</dbReference>
<dbReference type="InterPro" id="IPR000742">
    <property type="entry name" value="EGF"/>
</dbReference>